<dbReference type="Gene3D" id="3.40.50.1360">
    <property type="match status" value="1"/>
</dbReference>
<dbReference type="Pfam" id="PF08220">
    <property type="entry name" value="HTH_DeoR"/>
    <property type="match status" value="1"/>
</dbReference>
<evidence type="ECO:0000313" key="5">
    <source>
        <dbReference type="EMBL" id="MBP2374926.1"/>
    </source>
</evidence>
<dbReference type="InterPro" id="IPR050313">
    <property type="entry name" value="Carb_Metab_HTH_regulators"/>
</dbReference>
<name>A0ABS4WFE8_9MICC</name>
<dbReference type="Gene3D" id="1.10.10.10">
    <property type="entry name" value="Winged helix-like DNA-binding domain superfamily/Winged helix DNA-binding domain"/>
    <property type="match status" value="1"/>
</dbReference>
<dbReference type="SUPFAM" id="SSF46785">
    <property type="entry name" value="Winged helix' DNA-binding domain"/>
    <property type="match status" value="1"/>
</dbReference>
<proteinExistence type="predicted"/>
<comment type="caution">
    <text evidence="5">The sequence shown here is derived from an EMBL/GenBank/DDBJ whole genome shotgun (WGS) entry which is preliminary data.</text>
</comment>
<dbReference type="PROSITE" id="PS00894">
    <property type="entry name" value="HTH_DEOR_1"/>
    <property type="match status" value="1"/>
</dbReference>
<organism evidence="5 6">
    <name type="scientific">Paeniglutamicibacter psychrophenolicus</name>
    <dbReference type="NCBI Taxonomy" id="257454"/>
    <lineage>
        <taxon>Bacteria</taxon>
        <taxon>Bacillati</taxon>
        <taxon>Actinomycetota</taxon>
        <taxon>Actinomycetes</taxon>
        <taxon>Micrococcales</taxon>
        <taxon>Micrococcaceae</taxon>
        <taxon>Paeniglutamicibacter</taxon>
    </lineage>
</organism>
<evidence type="ECO:0000259" key="4">
    <source>
        <dbReference type="PROSITE" id="PS51000"/>
    </source>
</evidence>
<protein>
    <submittedName>
        <fullName evidence="5">DeoR/GlpR family transcriptional regulator of sugar metabolism</fullName>
    </submittedName>
</protein>
<dbReference type="PROSITE" id="PS51000">
    <property type="entry name" value="HTH_DEOR_2"/>
    <property type="match status" value="1"/>
</dbReference>
<gene>
    <name evidence="5" type="ORF">JOF46_002838</name>
</gene>
<evidence type="ECO:0000256" key="3">
    <source>
        <dbReference type="ARBA" id="ARBA00023163"/>
    </source>
</evidence>
<reference evidence="5 6" key="1">
    <citation type="submission" date="2021-03" db="EMBL/GenBank/DDBJ databases">
        <title>Sequencing the genomes of 1000 actinobacteria strains.</title>
        <authorList>
            <person name="Klenk H.-P."/>
        </authorList>
    </citation>
    <scope>NUCLEOTIDE SEQUENCE [LARGE SCALE GENOMIC DNA]</scope>
    <source>
        <strain evidence="5 6">DSM 15454</strain>
    </source>
</reference>
<keyword evidence="3" id="KW-0804">Transcription</keyword>
<accession>A0ABS4WFE8</accession>
<dbReference type="EMBL" id="JAGIOE010000001">
    <property type="protein sequence ID" value="MBP2374926.1"/>
    <property type="molecule type" value="Genomic_DNA"/>
</dbReference>
<keyword evidence="1" id="KW-0805">Transcription regulation</keyword>
<evidence type="ECO:0000256" key="1">
    <source>
        <dbReference type="ARBA" id="ARBA00023015"/>
    </source>
</evidence>
<feature type="domain" description="HTH deoR-type" evidence="4">
    <location>
        <begin position="3"/>
        <end position="58"/>
    </location>
</feature>
<dbReference type="InterPro" id="IPR036390">
    <property type="entry name" value="WH_DNA-bd_sf"/>
</dbReference>
<dbReference type="PANTHER" id="PTHR30363:SF58">
    <property type="entry name" value="REGULATORY PROTEIN, DEOR FAMILY"/>
    <property type="match status" value="1"/>
</dbReference>
<dbReference type="InterPro" id="IPR014036">
    <property type="entry name" value="DeoR-like_C"/>
</dbReference>
<dbReference type="SMART" id="SM00420">
    <property type="entry name" value="HTH_DEOR"/>
    <property type="match status" value="1"/>
</dbReference>
<dbReference type="InterPro" id="IPR001034">
    <property type="entry name" value="DeoR_HTH"/>
</dbReference>
<keyword evidence="2" id="KW-0238">DNA-binding</keyword>
<evidence type="ECO:0000313" key="6">
    <source>
        <dbReference type="Proteomes" id="UP000766570"/>
    </source>
</evidence>
<sequence>MIPLERQRAILQMLQEQGSVSITSLVEALGVSHMTVRRDIHRLEELGRVVSVPGGVSRPERLALDQSHTVKEGLQQAQKLAIAQAAAEQVQPGNVVFLDAGTTTLAIAQCLAPMPNMVFVTNDLSIALSLSERSSNELYFAGGALDRANLSSDGSLTARMIAQFNVDVAFMSTSSFDLRGTSVPADAKLAVKRAIKETAARTILVSDSSKYGRVASLQAVKLTDIDGIITDSGLADSAVEKIRELGIPLTLVEPQLEFPN</sequence>
<dbReference type="SUPFAM" id="SSF100950">
    <property type="entry name" value="NagB/RpiA/CoA transferase-like"/>
    <property type="match status" value="1"/>
</dbReference>
<evidence type="ECO:0000256" key="2">
    <source>
        <dbReference type="ARBA" id="ARBA00023125"/>
    </source>
</evidence>
<dbReference type="SMART" id="SM01134">
    <property type="entry name" value="DeoRC"/>
    <property type="match status" value="1"/>
</dbReference>
<dbReference type="InterPro" id="IPR037171">
    <property type="entry name" value="NagB/RpiA_transferase-like"/>
</dbReference>
<dbReference type="InterPro" id="IPR036388">
    <property type="entry name" value="WH-like_DNA-bd_sf"/>
</dbReference>
<dbReference type="InterPro" id="IPR018356">
    <property type="entry name" value="Tscrpt_reg_HTH_DeoR_CS"/>
</dbReference>
<dbReference type="RefSeq" id="WP_209908099.1">
    <property type="nucleotide sequence ID" value="NZ_BAAAMI010000008.1"/>
</dbReference>
<keyword evidence="6" id="KW-1185">Reference proteome</keyword>
<dbReference type="PANTHER" id="PTHR30363">
    <property type="entry name" value="HTH-TYPE TRANSCRIPTIONAL REGULATOR SRLR-RELATED"/>
    <property type="match status" value="1"/>
</dbReference>
<dbReference type="Proteomes" id="UP000766570">
    <property type="component" value="Unassembled WGS sequence"/>
</dbReference>
<dbReference type="Pfam" id="PF00455">
    <property type="entry name" value="DeoRC"/>
    <property type="match status" value="1"/>
</dbReference>